<evidence type="ECO:0000256" key="1">
    <source>
        <dbReference type="SAM" id="MobiDB-lite"/>
    </source>
</evidence>
<feature type="domain" description="Alpha/beta-hydrolase N-terminal" evidence="4">
    <location>
        <begin position="42"/>
        <end position="248"/>
    </location>
</feature>
<name>A0A7X6KYF7_9CELL</name>
<dbReference type="RefSeq" id="WP_168631621.1">
    <property type="nucleotide sequence ID" value="NZ_BONL01000038.1"/>
</dbReference>
<evidence type="ECO:0000313" key="6">
    <source>
        <dbReference type="Proteomes" id="UP000581206"/>
    </source>
</evidence>
<dbReference type="Pfam" id="PF10081">
    <property type="entry name" value="Abhydrolase_9"/>
    <property type="match status" value="1"/>
</dbReference>
<keyword evidence="2" id="KW-0812">Transmembrane</keyword>
<keyword evidence="2" id="KW-1133">Transmembrane helix</keyword>
<feature type="region of interest" description="Disordered" evidence="1">
    <location>
        <begin position="208"/>
        <end position="228"/>
    </location>
</feature>
<sequence>MHTETLRTATATVLTAVGEWLRRRRLPWAGMLGALFGLAAAMTPSLLPRPTLYLGAIAGVGALLGYGTGALVAWVLRRVGVPRPPERVRRVAWQLLCLIGPLLALIVIGVGADWQDEVRALVGERQHRSSGFLVGLIAVLVFSLLLTLCRALRRASQRVARLLGRWVPAPVASLAGVVVVAALVYWLAAGVLFRGVITISDHVYADTNAGTEPGVERPESALRSGSPESLVSWDSLGRYGRTFVAGGPTVPEIEDVTGEPATEPIRVYAGLDSADTAAGRAQLVVEELERTGAFERSVLVVAGATGTGWTEPQQLAALEYLWGGDTAVATIQYSFLPSWLSFLVDADRASEAGRELFDAVHARWSELPEDDRPRLISYGLSLGSFAAQSAFGSLGDLTTRTDGALYVGTPSFTYLWGTIEDSRDPGSPEWQPIVDDGRTVRFAARPADLSRPDGPWEAPRVVYLQHASDPVVWWSWDLLTRQPDWLAEPRGPDVSPRMHWYPVITFLQVTVDQFFGVSVPDGHGHNYASQIVTAWADATRVDGWTDDELTDLQDLIDQTLTLPTVPGQDIG</sequence>
<keyword evidence="2" id="KW-0472">Membrane</keyword>
<accession>A0A7X6KYF7</accession>
<reference evidence="5 6" key="1">
    <citation type="submission" date="2020-04" db="EMBL/GenBank/DDBJ databases">
        <title>MicrobeNet Type strains.</title>
        <authorList>
            <person name="Nicholson A.C."/>
        </authorList>
    </citation>
    <scope>NUCLEOTIDE SEQUENCE [LARGE SCALE GENOMIC DNA]</scope>
    <source>
        <strain evidence="5 6">ATCC BAA-788</strain>
    </source>
</reference>
<comment type="caution">
    <text evidence="5">The sequence shown here is derived from an EMBL/GenBank/DDBJ whole genome shotgun (WGS) entry which is preliminary data.</text>
</comment>
<keyword evidence="6" id="KW-1185">Reference proteome</keyword>
<dbReference type="InterPro" id="IPR012037">
    <property type="entry name" value="Alpha/beta-hydrolase_fam"/>
</dbReference>
<evidence type="ECO:0008006" key="7">
    <source>
        <dbReference type="Google" id="ProtNLM"/>
    </source>
</evidence>
<feature type="transmembrane region" description="Helical" evidence="2">
    <location>
        <begin position="172"/>
        <end position="193"/>
    </location>
</feature>
<evidence type="ECO:0000256" key="2">
    <source>
        <dbReference type="SAM" id="Phobius"/>
    </source>
</evidence>
<dbReference type="Pfam" id="PF15420">
    <property type="entry name" value="Abhydrolase_9_N"/>
    <property type="match status" value="1"/>
</dbReference>
<feature type="transmembrane region" description="Helical" evidence="2">
    <location>
        <begin position="91"/>
        <end position="112"/>
    </location>
</feature>
<protein>
    <recommendedName>
        <fullName evidence="7">Alpha/beta-hydrolase catalytic domain-containing protein</fullName>
    </recommendedName>
</protein>
<dbReference type="AlphaFoldDB" id="A0A7X6KYF7"/>
<gene>
    <name evidence="5" type="ORF">HGA03_17705</name>
</gene>
<dbReference type="InterPro" id="IPR027788">
    <property type="entry name" value="Alpha/beta-hydrolase_N_dom"/>
</dbReference>
<dbReference type="InterPro" id="IPR027787">
    <property type="entry name" value="Alpha/beta-hydrolase_catalytic"/>
</dbReference>
<feature type="transmembrane region" description="Helical" evidence="2">
    <location>
        <begin position="28"/>
        <end position="47"/>
    </location>
</feature>
<dbReference type="Proteomes" id="UP000581206">
    <property type="component" value="Unassembled WGS sequence"/>
</dbReference>
<feature type="domain" description="Alpha/beta-hydrolase catalytic" evidence="3">
    <location>
        <begin position="265"/>
        <end position="550"/>
    </location>
</feature>
<evidence type="ECO:0000313" key="5">
    <source>
        <dbReference type="EMBL" id="NKY24498.1"/>
    </source>
</evidence>
<feature type="transmembrane region" description="Helical" evidence="2">
    <location>
        <begin position="53"/>
        <end position="76"/>
    </location>
</feature>
<evidence type="ECO:0000259" key="4">
    <source>
        <dbReference type="Pfam" id="PF15420"/>
    </source>
</evidence>
<dbReference type="EMBL" id="JAAXOX010000016">
    <property type="protein sequence ID" value="NKY24498.1"/>
    <property type="molecule type" value="Genomic_DNA"/>
</dbReference>
<feature type="transmembrane region" description="Helical" evidence="2">
    <location>
        <begin position="132"/>
        <end position="152"/>
    </location>
</feature>
<evidence type="ECO:0000259" key="3">
    <source>
        <dbReference type="Pfam" id="PF10081"/>
    </source>
</evidence>
<dbReference type="PIRSF" id="PIRSF007542">
    <property type="entry name" value="UCP007542"/>
    <property type="match status" value="1"/>
</dbReference>
<organism evidence="5 6">
    <name type="scientific">Cellulomonas denverensis</name>
    <dbReference type="NCBI Taxonomy" id="264297"/>
    <lineage>
        <taxon>Bacteria</taxon>
        <taxon>Bacillati</taxon>
        <taxon>Actinomycetota</taxon>
        <taxon>Actinomycetes</taxon>
        <taxon>Micrococcales</taxon>
        <taxon>Cellulomonadaceae</taxon>
        <taxon>Cellulomonas</taxon>
    </lineage>
</organism>
<proteinExistence type="predicted"/>